<dbReference type="AlphaFoldDB" id="C1MU93"/>
<organism evidence="4">
    <name type="scientific">Micromonas pusilla (strain CCMP1545)</name>
    <name type="common">Picoplanktonic green alga</name>
    <dbReference type="NCBI Taxonomy" id="564608"/>
    <lineage>
        <taxon>Eukaryota</taxon>
        <taxon>Viridiplantae</taxon>
        <taxon>Chlorophyta</taxon>
        <taxon>Mamiellophyceae</taxon>
        <taxon>Mamiellales</taxon>
        <taxon>Mamiellaceae</taxon>
        <taxon>Micromonas</taxon>
    </lineage>
</organism>
<feature type="compositionally biased region" description="Basic and acidic residues" evidence="1">
    <location>
        <begin position="51"/>
        <end position="76"/>
    </location>
</feature>
<reference evidence="3 4" key="1">
    <citation type="journal article" date="2009" name="Science">
        <title>Green evolution and dynamic adaptations revealed by genomes of the marine picoeukaryotes Micromonas.</title>
        <authorList>
            <person name="Worden A.Z."/>
            <person name="Lee J.H."/>
            <person name="Mock T."/>
            <person name="Rouze P."/>
            <person name="Simmons M.P."/>
            <person name="Aerts A.L."/>
            <person name="Allen A.E."/>
            <person name="Cuvelier M.L."/>
            <person name="Derelle E."/>
            <person name="Everett M.V."/>
            <person name="Foulon E."/>
            <person name="Grimwood J."/>
            <person name="Gundlach H."/>
            <person name="Henrissat B."/>
            <person name="Napoli C."/>
            <person name="McDonald S.M."/>
            <person name="Parker M.S."/>
            <person name="Rombauts S."/>
            <person name="Salamov A."/>
            <person name="Von Dassow P."/>
            <person name="Badger J.H."/>
            <person name="Coutinho P.M."/>
            <person name="Demir E."/>
            <person name="Dubchak I."/>
            <person name="Gentemann C."/>
            <person name="Eikrem W."/>
            <person name="Gready J.E."/>
            <person name="John U."/>
            <person name="Lanier W."/>
            <person name="Lindquist E.A."/>
            <person name="Lucas S."/>
            <person name="Mayer K.F."/>
            <person name="Moreau H."/>
            <person name="Not F."/>
            <person name="Otillar R."/>
            <person name="Panaud O."/>
            <person name="Pangilinan J."/>
            <person name="Paulsen I."/>
            <person name="Piegu B."/>
            <person name="Poliakov A."/>
            <person name="Robbens S."/>
            <person name="Schmutz J."/>
            <person name="Toulza E."/>
            <person name="Wyss T."/>
            <person name="Zelensky A."/>
            <person name="Zhou K."/>
            <person name="Armbrust E.V."/>
            <person name="Bhattacharya D."/>
            <person name="Goodenough U.W."/>
            <person name="Van de Peer Y."/>
            <person name="Grigoriev I.V."/>
        </authorList>
    </citation>
    <scope>NUCLEOTIDE SEQUENCE [LARGE SCALE GENOMIC DNA]</scope>
    <source>
        <strain evidence="3 4">CCMP1545</strain>
    </source>
</reference>
<keyword evidence="4" id="KW-1185">Reference proteome</keyword>
<evidence type="ECO:0000313" key="3">
    <source>
        <dbReference type="EMBL" id="EEH56287.1"/>
    </source>
</evidence>
<evidence type="ECO:0000259" key="2">
    <source>
        <dbReference type="PROSITE" id="PS50033"/>
    </source>
</evidence>
<feature type="region of interest" description="Disordered" evidence="1">
    <location>
        <begin position="387"/>
        <end position="417"/>
    </location>
</feature>
<dbReference type="GO" id="GO:0036503">
    <property type="term" value="P:ERAD pathway"/>
    <property type="evidence" value="ECO:0007669"/>
    <property type="project" value="TreeGrafter"/>
</dbReference>
<feature type="compositionally biased region" description="Pro residues" evidence="1">
    <location>
        <begin position="188"/>
        <end position="213"/>
    </location>
</feature>
<feature type="region of interest" description="Disordered" evidence="1">
    <location>
        <begin position="431"/>
        <end position="508"/>
    </location>
</feature>
<feature type="domain" description="UBX" evidence="2">
    <location>
        <begin position="237"/>
        <end position="321"/>
    </location>
</feature>
<sequence>MEPRASPFYDGDVAGAIALARAHNVPLLVALHGGDDASARLDETWTSETSEVSREIRGETRAAGEDGDGDGDREGVPPRARWVALRLDANTTDYANFVKLFPTSSLPAVVVIDPSAGSTLARLEGEAATSDAPDDLLAALTACREAHERRRSTAALATALAATAAATPAPPSPPAVAEVAEVAEVAAAPPPAPPPPPPPPPVAPPPPPPPPPVGKSKRELRETPPPKRAPSPPPLPRRPIDVRCQVKLPNGATITTPDLPPSDVTTIRDVRRAIEPDAASAGVTAFELWTTWPRARVDERGGADARTLDAAGLGPRPSLMVVGVDDARRRRQRGEAALRPRPAVSAGGGGGVGRRANAAAAGGPLAIALEILRRIWATVSMFLGLNEAPPLRGGERAERGDDAARGGGGGERRWSRSEAVAASNAARAFAFGDGGASSPPPSASAPRRAPGGGAAGGNVHTLGSSRERDERRRDGDDGRNAFWNGNSTVWGGDESRGGGSDDGDDARG</sequence>
<feature type="compositionally biased region" description="Basic and acidic residues" evidence="1">
    <location>
        <begin position="216"/>
        <end position="225"/>
    </location>
</feature>
<feature type="compositionally biased region" description="Basic and acidic residues" evidence="1">
    <location>
        <begin position="393"/>
        <end position="416"/>
    </location>
</feature>
<gene>
    <name evidence="3" type="ORF">MICPUCDRAFT_69487</name>
</gene>
<dbReference type="RefSeq" id="XP_003059155.1">
    <property type="nucleotide sequence ID" value="XM_003059109.1"/>
</dbReference>
<feature type="compositionally biased region" description="Pro residues" evidence="1">
    <location>
        <begin position="226"/>
        <end position="237"/>
    </location>
</feature>
<feature type="compositionally biased region" description="Basic and acidic residues" evidence="1">
    <location>
        <begin position="465"/>
        <end position="479"/>
    </location>
</feature>
<feature type="region of interest" description="Disordered" evidence="1">
    <location>
        <begin position="41"/>
        <end position="77"/>
    </location>
</feature>
<dbReference type="STRING" id="564608.C1MU93"/>
<dbReference type="PROSITE" id="PS50033">
    <property type="entry name" value="UBX"/>
    <property type="match status" value="1"/>
</dbReference>
<evidence type="ECO:0000256" key="1">
    <source>
        <dbReference type="SAM" id="MobiDB-lite"/>
    </source>
</evidence>
<dbReference type="InterPro" id="IPR001012">
    <property type="entry name" value="UBX_dom"/>
</dbReference>
<dbReference type="EMBL" id="GG663740">
    <property type="protein sequence ID" value="EEH56287.1"/>
    <property type="molecule type" value="Genomic_DNA"/>
</dbReference>
<feature type="region of interest" description="Disordered" evidence="1">
    <location>
        <begin position="332"/>
        <end position="354"/>
    </location>
</feature>
<proteinExistence type="predicted"/>
<dbReference type="GeneID" id="9684897"/>
<protein>
    <submittedName>
        <fullName evidence="3">Predicted protein</fullName>
    </submittedName>
</protein>
<dbReference type="PANTHER" id="PTHR46424:SF1">
    <property type="entry name" value="UBX DOMAIN-CONTAINING PROTEIN 4"/>
    <property type="match status" value="1"/>
</dbReference>
<dbReference type="Proteomes" id="UP000001876">
    <property type="component" value="Unassembled WGS sequence"/>
</dbReference>
<feature type="region of interest" description="Disordered" evidence="1">
    <location>
        <begin position="187"/>
        <end position="240"/>
    </location>
</feature>
<dbReference type="PANTHER" id="PTHR46424">
    <property type="entry name" value="UBX DOMAIN-CONTAINING PROTEIN 4"/>
    <property type="match status" value="1"/>
</dbReference>
<dbReference type="GO" id="GO:0005783">
    <property type="term" value="C:endoplasmic reticulum"/>
    <property type="evidence" value="ECO:0007669"/>
    <property type="project" value="TreeGrafter"/>
</dbReference>
<dbReference type="CDD" id="cd01767">
    <property type="entry name" value="UBX"/>
    <property type="match status" value="1"/>
</dbReference>
<evidence type="ECO:0000313" key="4">
    <source>
        <dbReference type="Proteomes" id="UP000001876"/>
    </source>
</evidence>
<dbReference type="KEGG" id="mpp:MICPUCDRAFT_69487"/>
<accession>C1MU93</accession>
<dbReference type="OMA" id="WSPPGME"/>
<dbReference type="Gene3D" id="3.10.20.90">
    <property type="entry name" value="Phosphatidylinositol 3-kinase Catalytic Subunit, Chain A, domain 1"/>
    <property type="match status" value="1"/>
</dbReference>
<name>C1MU93_MICPC</name>